<evidence type="ECO:0000256" key="5">
    <source>
        <dbReference type="ARBA" id="ARBA00022679"/>
    </source>
</evidence>
<dbReference type="InterPro" id="IPR017202">
    <property type="entry name" value="LiaS/VraS"/>
</dbReference>
<dbReference type="InterPro" id="IPR011712">
    <property type="entry name" value="Sig_transdc_His_kin_sub3_dim/P"/>
</dbReference>
<dbReference type="SMART" id="SM00387">
    <property type="entry name" value="HATPase_c"/>
    <property type="match status" value="1"/>
</dbReference>
<comment type="subcellular location">
    <subcellularLocation>
        <location evidence="2 13">Cell membrane</location>
        <topology evidence="2 13">Multi-pass membrane protein</topology>
    </subcellularLocation>
</comment>
<evidence type="ECO:0000256" key="6">
    <source>
        <dbReference type="ARBA" id="ARBA00022692"/>
    </source>
</evidence>
<feature type="domain" description="Histidine kinase" evidence="16">
    <location>
        <begin position="152"/>
        <end position="346"/>
    </location>
</feature>
<dbReference type="GO" id="GO:0046983">
    <property type="term" value="F:protein dimerization activity"/>
    <property type="evidence" value="ECO:0007669"/>
    <property type="project" value="InterPro"/>
</dbReference>
<evidence type="ECO:0000313" key="18">
    <source>
        <dbReference type="EMBL" id="THG88341.1"/>
    </source>
</evidence>
<evidence type="ECO:0000256" key="1">
    <source>
        <dbReference type="ARBA" id="ARBA00000085"/>
    </source>
</evidence>
<dbReference type="GO" id="GO:0005886">
    <property type="term" value="C:plasma membrane"/>
    <property type="evidence" value="ECO:0007669"/>
    <property type="project" value="UniProtKB-SubCell"/>
</dbReference>
<evidence type="ECO:0000313" key="19">
    <source>
        <dbReference type="Proteomes" id="UP000297014"/>
    </source>
</evidence>
<feature type="coiled-coil region" evidence="14">
    <location>
        <begin position="120"/>
        <end position="147"/>
    </location>
</feature>
<dbReference type="PANTHER" id="PTHR24421">
    <property type="entry name" value="NITRATE/NITRITE SENSOR PROTEIN NARX-RELATED"/>
    <property type="match status" value="1"/>
</dbReference>
<keyword evidence="5 13" id="KW-0808">Transferase</keyword>
<keyword evidence="3 13" id="KW-1003">Cell membrane</keyword>
<dbReference type="AlphaFoldDB" id="A0A4S4JTE2"/>
<evidence type="ECO:0000259" key="17">
    <source>
        <dbReference type="PROSITE" id="PS50885"/>
    </source>
</evidence>
<dbReference type="InterPro" id="IPR036890">
    <property type="entry name" value="HATPase_C_sf"/>
</dbReference>
<dbReference type="PIRSF" id="PIRSF037431">
    <property type="entry name" value="STHK_LiaS"/>
    <property type="match status" value="1"/>
</dbReference>
<keyword evidence="12 13" id="KW-0472">Membrane</keyword>
<dbReference type="Gene3D" id="1.20.5.1930">
    <property type="match status" value="1"/>
</dbReference>
<comment type="caution">
    <text evidence="18">The sequence shown here is derived from an EMBL/GenBank/DDBJ whole genome shotgun (WGS) entry which is preliminary data.</text>
</comment>
<evidence type="ECO:0000256" key="8">
    <source>
        <dbReference type="ARBA" id="ARBA00022777"/>
    </source>
</evidence>
<gene>
    <name evidence="18" type="ORF">AJ85_07275</name>
</gene>
<dbReference type="RefSeq" id="WP_003320581.1">
    <property type="nucleotide sequence ID" value="NZ_JALP01000397.1"/>
</dbReference>
<dbReference type="PROSITE" id="PS50885">
    <property type="entry name" value="HAMP"/>
    <property type="match status" value="1"/>
</dbReference>
<reference evidence="18 19" key="1">
    <citation type="submission" date="2014-01" db="EMBL/GenBank/DDBJ databases">
        <title>Draft genome sequencing of Bacillus alcalophilus CGMCC 1.3604.</title>
        <authorList>
            <person name="Yang J."/>
            <person name="Diao L."/>
            <person name="Yang S."/>
        </authorList>
    </citation>
    <scope>NUCLEOTIDE SEQUENCE [LARGE SCALE GENOMIC DNA]</scope>
    <source>
        <strain evidence="18 19">CGMCC 1.3604</strain>
    </source>
</reference>
<evidence type="ECO:0000256" key="10">
    <source>
        <dbReference type="ARBA" id="ARBA00022989"/>
    </source>
</evidence>
<dbReference type="SUPFAM" id="SSF55874">
    <property type="entry name" value="ATPase domain of HSP90 chaperone/DNA topoisomerase II/histidine kinase"/>
    <property type="match status" value="1"/>
</dbReference>
<evidence type="ECO:0000259" key="16">
    <source>
        <dbReference type="PROSITE" id="PS50109"/>
    </source>
</evidence>
<evidence type="ECO:0000256" key="7">
    <source>
        <dbReference type="ARBA" id="ARBA00022741"/>
    </source>
</evidence>
<dbReference type="Proteomes" id="UP000297014">
    <property type="component" value="Unassembled WGS sequence"/>
</dbReference>
<evidence type="ECO:0000256" key="12">
    <source>
        <dbReference type="ARBA" id="ARBA00023136"/>
    </source>
</evidence>
<keyword evidence="9 13" id="KW-0067">ATP-binding</keyword>
<dbReference type="InterPro" id="IPR050482">
    <property type="entry name" value="Sensor_HK_TwoCompSys"/>
</dbReference>
<keyword evidence="8 13" id="KW-0418">Kinase</keyword>
<evidence type="ECO:0000256" key="4">
    <source>
        <dbReference type="ARBA" id="ARBA00022553"/>
    </source>
</evidence>
<feature type="domain" description="HAMP" evidence="17">
    <location>
        <begin position="73"/>
        <end position="125"/>
    </location>
</feature>
<comment type="catalytic activity">
    <reaction evidence="1 13">
        <text>ATP + protein L-histidine = ADP + protein N-phospho-L-histidine.</text>
        <dbReference type="EC" id="2.7.13.3"/>
    </reaction>
</comment>
<evidence type="ECO:0000256" key="15">
    <source>
        <dbReference type="SAM" id="Phobius"/>
    </source>
</evidence>
<dbReference type="Gene3D" id="3.30.565.10">
    <property type="entry name" value="Histidine kinase-like ATPase, C-terminal domain"/>
    <property type="match status" value="1"/>
</dbReference>
<dbReference type="InterPro" id="IPR003594">
    <property type="entry name" value="HATPase_dom"/>
</dbReference>
<feature type="transmembrane region" description="Helical" evidence="15">
    <location>
        <begin position="12"/>
        <end position="32"/>
    </location>
</feature>
<dbReference type="EC" id="2.7.13.3" evidence="13"/>
<proteinExistence type="predicted"/>
<feature type="transmembrane region" description="Helical" evidence="15">
    <location>
        <begin position="52"/>
        <end position="70"/>
    </location>
</feature>
<keyword evidence="11 13" id="KW-0902">Two-component regulatory system</keyword>
<dbReference type="Pfam" id="PF07730">
    <property type="entry name" value="HisKA_3"/>
    <property type="match status" value="1"/>
</dbReference>
<dbReference type="CDD" id="cd06225">
    <property type="entry name" value="HAMP"/>
    <property type="match status" value="1"/>
</dbReference>
<keyword evidence="10 15" id="KW-1133">Transmembrane helix</keyword>
<dbReference type="CDD" id="cd16917">
    <property type="entry name" value="HATPase_UhpB-NarQ-NarX-like"/>
    <property type="match status" value="1"/>
</dbReference>
<name>A0A4S4JTE2_ALKAL</name>
<dbReference type="InterPro" id="IPR003660">
    <property type="entry name" value="HAMP_dom"/>
</dbReference>
<dbReference type="InterPro" id="IPR005467">
    <property type="entry name" value="His_kinase_dom"/>
</dbReference>
<dbReference type="SMART" id="SM00304">
    <property type="entry name" value="HAMP"/>
    <property type="match status" value="1"/>
</dbReference>
<evidence type="ECO:0000256" key="3">
    <source>
        <dbReference type="ARBA" id="ARBA00022475"/>
    </source>
</evidence>
<dbReference type="Pfam" id="PF00672">
    <property type="entry name" value="HAMP"/>
    <property type="match status" value="1"/>
</dbReference>
<dbReference type="Gene3D" id="6.10.340.10">
    <property type="match status" value="1"/>
</dbReference>
<dbReference type="SUPFAM" id="SSF158472">
    <property type="entry name" value="HAMP domain-like"/>
    <property type="match status" value="1"/>
</dbReference>
<keyword evidence="7 13" id="KW-0547">Nucleotide-binding</keyword>
<keyword evidence="6 15" id="KW-0812">Transmembrane</keyword>
<evidence type="ECO:0000256" key="13">
    <source>
        <dbReference type="PIRNR" id="PIRNR037431"/>
    </source>
</evidence>
<dbReference type="Pfam" id="PF02518">
    <property type="entry name" value="HATPase_c"/>
    <property type="match status" value="1"/>
</dbReference>
<accession>A0A4S4JTE2</accession>
<dbReference type="GO" id="GO:0000155">
    <property type="term" value="F:phosphorelay sensor kinase activity"/>
    <property type="evidence" value="ECO:0007669"/>
    <property type="project" value="UniProtKB-UniRule"/>
</dbReference>
<protein>
    <recommendedName>
        <fullName evidence="13">Sensor histidine kinase</fullName>
        <ecNumber evidence="13">2.7.13.3</ecNumber>
    </recommendedName>
</protein>
<dbReference type="GO" id="GO:0005524">
    <property type="term" value="F:ATP binding"/>
    <property type="evidence" value="ECO:0007669"/>
    <property type="project" value="UniProtKB-UniRule"/>
</dbReference>
<dbReference type="PANTHER" id="PTHR24421:SF37">
    <property type="entry name" value="SENSOR HISTIDINE KINASE NARS"/>
    <property type="match status" value="1"/>
</dbReference>
<organism evidence="18 19">
    <name type="scientific">Alkalihalobacillus alcalophilus ATCC 27647 = CGMCC 1.3604</name>
    <dbReference type="NCBI Taxonomy" id="1218173"/>
    <lineage>
        <taxon>Bacteria</taxon>
        <taxon>Bacillati</taxon>
        <taxon>Bacillota</taxon>
        <taxon>Bacilli</taxon>
        <taxon>Bacillales</taxon>
        <taxon>Bacillaceae</taxon>
        <taxon>Alkalihalobacillus</taxon>
    </lineage>
</organism>
<evidence type="ECO:0000256" key="11">
    <source>
        <dbReference type="ARBA" id="ARBA00023012"/>
    </source>
</evidence>
<dbReference type="OrthoDB" id="9795828at2"/>
<dbReference type="PROSITE" id="PS50109">
    <property type="entry name" value="HIS_KIN"/>
    <property type="match status" value="1"/>
</dbReference>
<keyword evidence="4" id="KW-0597">Phosphoprotein</keyword>
<keyword evidence="14" id="KW-0175">Coiled coil</keyword>
<sequence length="351" mass="40089">MKKKLARLRWQFIRYSALLSFLTMILTLILITYDEQRGLLVIFERKLVEVPLIIWFVFLLIAIGGIGGFIQSDSMKRRIDVLLDGAVRYARGSFGHRMDVSGDDEISELTDQMNDMASHIEEQVASLQRLSSERAALQETIKKTAVTEERQRLARDLHDAVSQQLFAISMMMAAIKQGTSEQPDSLKKQVELVESMANAAQAEMRALLLHLRPAHLEGKELKEAVEQLFVELEQKQKIKVESEIQVEGKIPKGIEEQLFRLTQEALSNILRHAKASKIEFHLRKIRQELKVKIIDDGIGFHFAEVQQGSYGLQTMKERMNEIGGTLQIISIPNKGTQIEAKIPITWKEERE</sequence>
<evidence type="ECO:0000256" key="14">
    <source>
        <dbReference type="SAM" id="Coils"/>
    </source>
</evidence>
<evidence type="ECO:0000256" key="9">
    <source>
        <dbReference type="ARBA" id="ARBA00022840"/>
    </source>
</evidence>
<dbReference type="EMBL" id="JALP01000397">
    <property type="protein sequence ID" value="THG88341.1"/>
    <property type="molecule type" value="Genomic_DNA"/>
</dbReference>
<evidence type="ECO:0000256" key="2">
    <source>
        <dbReference type="ARBA" id="ARBA00004651"/>
    </source>
</evidence>